<dbReference type="VEuPathDB" id="FungiDB:PC110_g8714"/>
<organism evidence="1 2">
    <name type="scientific">Phytophthora cactorum</name>
    <dbReference type="NCBI Taxonomy" id="29920"/>
    <lineage>
        <taxon>Eukaryota</taxon>
        <taxon>Sar</taxon>
        <taxon>Stramenopiles</taxon>
        <taxon>Oomycota</taxon>
        <taxon>Peronosporomycetes</taxon>
        <taxon>Peronosporales</taxon>
        <taxon>Peronosporaceae</taxon>
        <taxon>Phytophthora</taxon>
    </lineage>
</organism>
<accession>A0A8T1UWQ6</accession>
<gene>
    <name evidence="1" type="ORF">JG687_00002515</name>
</gene>
<dbReference type="AlphaFoldDB" id="A0A8T1UWQ6"/>
<dbReference type="Proteomes" id="UP000688947">
    <property type="component" value="Unassembled WGS sequence"/>
</dbReference>
<name>A0A8T1UWQ6_9STRA</name>
<sequence>MDTEFNAAISARECDALRDENVTPLPASQSHVVFRLRREEDEKVPWIVELVFLLFNAQDGAIRLYNPVTGALLQRTMLGECKSTTSITSRSNFVVLTYIPERFELCIFQLQRPDSSFQVMSVASSSFGQQLGFELLSRIL</sequence>
<evidence type="ECO:0000313" key="2">
    <source>
        <dbReference type="Proteomes" id="UP000688947"/>
    </source>
</evidence>
<reference evidence="1" key="1">
    <citation type="submission" date="2021-01" db="EMBL/GenBank/DDBJ databases">
        <title>Phytophthora aleatoria, a newly-described species from Pinus radiata is distinct from Phytophthora cactorum isolates based on comparative genomics.</title>
        <authorList>
            <person name="Mcdougal R."/>
            <person name="Panda P."/>
            <person name="Williams N."/>
            <person name="Studholme D.J."/>
        </authorList>
    </citation>
    <scope>NUCLEOTIDE SEQUENCE</scope>
    <source>
        <strain evidence="1">NZFS 3830</strain>
    </source>
</reference>
<protein>
    <submittedName>
        <fullName evidence="1">Uncharacterized protein</fullName>
    </submittedName>
</protein>
<dbReference type="EMBL" id="JAENGZ010000069">
    <property type="protein sequence ID" value="KAG6970630.1"/>
    <property type="molecule type" value="Genomic_DNA"/>
</dbReference>
<proteinExistence type="predicted"/>
<dbReference type="OrthoDB" id="189968at2759"/>
<evidence type="ECO:0000313" key="1">
    <source>
        <dbReference type="EMBL" id="KAG6970630.1"/>
    </source>
</evidence>
<comment type="caution">
    <text evidence="1">The sequence shown here is derived from an EMBL/GenBank/DDBJ whole genome shotgun (WGS) entry which is preliminary data.</text>
</comment>